<evidence type="ECO:0000256" key="1">
    <source>
        <dbReference type="SAM" id="Phobius"/>
    </source>
</evidence>
<feature type="transmembrane region" description="Helical" evidence="1">
    <location>
        <begin position="85"/>
        <end position="112"/>
    </location>
</feature>
<keyword evidence="1" id="KW-1133">Transmembrane helix</keyword>
<sequence length="138" mass="15796">SSPAFISASQFIVGFHTCLQPRHRSPSRLRRCLKTEANRLCHPAAESSRAESFAVVMYSNQYSLVIAVVLYNVCIAVEYQRILLINYLALLGLLSEYSPLVCSTIIYIIFVCSMHMSSLHRYYEFTFTHLHALIQLIF</sequence>
<keyword evidence="1" id="KW-0472">Membrane</keyword>
<gene>
    <name evidence="2" type="ORF">MYCIT1_LOCUS2957</name>
</gene>
<dbReference type="Proteomes" id="UP001295794">
    <property type="component" value="Unassembled WGS sequence"/>
</dbReference>
<keyword evidence="1" id="KW-0812">Transmembrane</keyword>
<dbReference type="AlphaFoldDB" id="A0AAD2GTT4"/>
<proteinExistence type="predicted"/>
<reference evidence="2" key="1">
    <citation type="submission" date="2023-11" db="EMBL/GenBank/DDBJ databases">
        <authorList>
            <person name="De Vega J J."/>
            <person name="De Vega J J."/>
        </authorList>
    </citation>
    <scope>NUCLEOTIDE SEQUENCE</scope>
</reference>
<name>A0AAD2GTT4_9AGAR</name>
<comment type="caution">
    <text evidence="2">The sequence shown here is derived from an EMBL/GenBank/DDBJ whole genome shotgun (WGS) entry which is preliminary data.</text>
</comment>
<dbReference type="EMBL" id="CAVNYO010000040">
    <property type="protein sequence ID" value="CAK5263491.1"/>
    <property type="molecule type" value="Genomic_DNA"/>
</dbReference>
<protein>
    <submittedName>
        <fullName evidence="2">Uncharacterized protein</fullName>
    </submittedName>
</protein>
<feature type="transmembrane region" description="Helical" evidence="1">
    <location>
        <begin position="62"/>
        <end position="79"/>
    </location>
</feature>
<keyword evidence="3" id="KW-1185">Reference proteome</keyword>
<organism evidence="2 3">
    <name type="scientific">Mycena citricolor</name>
    <dbReference type="NCBI Taxonomy" id="2018698"/>
    <lineage>
        <taxon>Eukaryota</taxon>
        <taxon>Fungi</taxon>
        <taxon>Dikarya</taxon>
        <taxon>Basidiomycota</taxon>
        <taxon>Agaricomycotina</taxon>
        <taxon>Agaricomycetes</taxon>
        <taxon>Agaricomycetidae</taxon>
        <taxon>Agaricales</taxon>
        <taxon>Marasmiineae</taxon>
        <taxon>Mycenaceae</taxon>
        <taxon>Mycena</taxon>
    </lineage>
</organism>
<accession>A0AAD2GTT4</accession>
<evidence type="ECO:0000313" key="3">
    <source>
        <dbReference type="Proteomes" id="UP001295794"/>
    </source>
</evidence>
<feature type="non-terminal residue" evidence="2">
    <location>
        <position position="138"/>
    </location>
</feature>
<evidence type="ECO:0000313" key="2">
    <source>
        <dbReference type="EMBL" id="CAK5263491.1"/>
    </source>
</evidence>
<feature type="non-terminal residue" evidence="2">
    <location>
        <position position="1"/>
    </location>
</feature>